<accession>A0A7J5B3U8</accession>
<evidence type="ECO:0008006" key="5">
    <source>
        <dbReference type="Google" id="ProtNLM"/>
    </source>
</evidence>
<dbReference type="RefSeq" id="WP_151421891.1">
    <property type="nucleotide sequence ID" value="NZ_WBJX01000001.1"/>
</dbReference>
<evidence type="ECO:0000256" key="2">
    <source>
        <dbReference type="SAM" id="Phobius"/>
    </source>
</evidence>
<dbReference type="Proteomes" id="UP000490386">
    <property type="component" value="Unassembled WGS sequence"/>
</dbReference>
<keyword evidence="2" id="KW-0812">Transmembrane</keyword>
<keyword evidence="2" id="KW-1133">Transmembrane helix</keyword>
<keyword evidence="4" id="KW-1185">Reference proteome</keyword>
<dbReference type="EMBL" id="WBJX01000001">
    <property type="protein sequence ID" value="KAB1638835.1"/>
    <property type="molecule type" value="Genomic_DNA"/>
</dbReference>
<feature type="region of interest" description="Disordered" evidence="1">
    <location>
        <begin position="85"/>
        <end position="105"/>
    </location>
</feature>
<gene>
    <name evidence="3" type="ORF">F8O03_00275</name>
</gene>
<keyword evidence="2" id="KW-0472">Membrane</keyword>
<feature type="transmembrane region" description="Helical" evidence="2">
    <location>
        <begin position="27"/>
        <end position="51"/>
    </location>
</feature>
<dbReference type="AlphaFoldDB" id="A0A7J5B3U8"/>
<reference evidence="3 4" key="1">
    <citation type="submission" date="2019-09" db="EMBL/GenBank/DDBJ databases">
        <title>Phylogeny of genus Pseudoclavibacter and closely related genus.</title>
        <authorList>
            <person name="Li Y."/>
        </authorList>
    </citation>
    <scope>NUCLEOTIDE SEQUENCE [LARGE SCALE GENOMIC DNA]</scope>
    <source>
        <strain evidence="3 4">THG-MD12</strain>
    </source>
</reference>
<feature type="compositionally biased region" description="Polar residues" evidence="1">
    <location>
        <begin position="93"/>
        <end position="105"/>
    </location>
</feature>
<protein>
    <recommendedName>
        <fullName evidence="5">Peptidoglycan-binding protein</fullName>
    </recommendedName>
</protein>
<proteinExistence type="predicted"/>
<evidence type="ECO:0000313" key="4">
    <source>
        <dbReference type="Proteomes" id="UP000490386"/>
    </source>
</evidence>
<evidence type="ECO:0000313" key="3">
    <source>
        <dbReference type="EMBL" id="KAB1638835.1"/>
    </source>
</evidence>
<organism evidence="3 4">
    <name type="scientific">Pseudoclavibacter terrae</name>
    <dbReference type="NCBI Taxonomy" id="1530195"/>
    <lineage>
        <taxon>Bacteria</taxon>
        <taxon>Bacillati</taxon>
        <taxon>Actinomycetota</taxon>
        <taxon>Actinomycetes</taxon>
        <taxon>Micrococcales</taxon>
        <taxon>Microbacteriaceae</taxon>
        <taxon>Pseudoclavibacter</taxon>
    </lineage>
</organism>
<name>A0A7J5B3U8_9MICO</name>
<sequence>MKHAQPGNESVVSVESDSDRPVRRRGFSATVALVIVATLAVAASLVAFSVFRPTPPGLATASVPSEVQLVAEELTDARAVELTAQLGDDASLPSPTSGTLTDSSCTAGGDLVSGGSSFKVGETPLVSLHTSTPLWRDLSYGLKGLDVTALQVALAGLGYDVSETDTFDWQTWSAWDDLVESVYGDTKQGELALAQVLWLPSATISVQSCPVPLGQTAAQGEALVDLANPLLSASVKSYPTDLVPGARKLTLEGVDVAIDEAGAVTPEGLSVLAGTNALAKYAASPDDASIQAELVLVGATTVYAVPPAAVAMTSETGGCVATPDGGSLPVAVVSSKLGRTYVSFPEPPTAAAVKAVATKDLACS</sequence>
<dbReference type="OrthoDB" id="3238883at2"/>
<comment type="caution">
    <text evidence="3">The sequence shown here is derived from an EMBL/GenBank/DDBJ whole genome shotgun (WGS) entry which is preliminary data.</text>
</comment>
<evidence type="ECO:0000256" key="1">
    <source>
        <dbReference type="SAM" id="MobiDB-lite"/>
    </source>
</evidence>